<keyword evidence="2" id="KW-1185">Reference proteome</keyword>
<proteinExistence type="predicted"/>
<dbReference type="RefSeq" id="WP_133699209.1">
    <property type="nucleotide sequence ID" value="NZ_SNXS01000001.1"/>
</dbReference>
<reference evidence="1 2" key="1">
    <citation type="submission" date="2019-03" db="EMBL/GenBank/DDBJ databases">
        <title>Genomic Encyclopedia of Type Strains, Phase IV (KMG-IV): sequencing the most valuable type-strain genomes for metagenomic binning, comparative biology and taxonomic classification.</title>
        <authorList>
            <person name="Goeker M."/>
        </authorList>
    </citation>
    <scope>NUCLEOTIDE SEQUENCE [LARGE SCALE GENOMIC DNA]</scope>
    <source>
        <strain evidence="1 2">DSM 16998</strain>
    </source>
</reference>
<gene>
    <name evidence="1" type="ORF">DES47_101657</name>
</gene>
<evidence type="ECO:0000313" key="1">
    <source>
        <dbReference type="EMBL" id="TDP74594.1"/>
    </source>
</evidence>
<evidence type="ECO:0000313" key="2">
    <source>
        <dbReference type="Proteomes" id="UP000295361"/>
    </source>
</evidence>
<dbReference type="OrthoDB" id="8906794at2"/>
<protein>
    <submittedName>
        <fullName evidence="1">PqqD family protein of HPr-rel-A system</fullName>
    </submittedName>
</protein>
<sequence length="91" mass="10134">MVWALNALVILHWRNFDAEWVVFEQTSGQTHLLTAVQAAALMCIQDSPSDMEQVIRFLHGLDGQCLDLSEAELQTGVSNLQSLGLIEVLPR</sequence>
<dbReference type="InParanoid" id="A0A4R6QSS2"/>
<dbReference type="EMBL" id="SNXS01000001">
    <property type="protein sequence ID" value="TDP74594.1"/>
    <property type="molecule type" value="Genomic_DNA"/>
</dbReference>
<accession>A0A4R6QSS2</accession>
<comment type="caution">
    <text evidence="1">The sequence shown here is derived from an EMBL/GenBank/DDBJ whole genome shotgun (WGS) entry which is preliminary data.</text>
</comment>
<dbReference type="AlphaFoldDB" id="A0A4R6QSS2"/>
<name>A0A4R6QSS2_9BURK</name>
<dbReference type="InterPro" id="IPR027599">
    <property type="entry name" value="PqqD-rel_X"/>
</dbReference>
<organism evidence="1 2">
    <name type="scientific">Roseateles toxinivorans</name>
    <dbReference type="NCBI Taxonomy" id="270368"/>
    <lineage>
        <taxon>Bacteria</taxon>
        <taxon>Pseudomonadati</taxon>
        <taxon>Pseudomonadota</taxon>
        <taxon>Betaproteobacteria</taxon>
        <taxon>Burkholderiales</taxon>
        <taxon>Sphaerotilaceae</taxon>
        <taxon>Roseateles</taxon>
    </lineage>
</organism>
<dbReference type="NCBIfam" id="TIGR04353">
    <property type="entry name" value="PqqD_rel_X"/>
    <property type="match status" value="1"/>
</dbReference>
<dbReference type="Proteomes" id="UP000295361">
    <property type="component" value="Unassembled WGS sequence"/>
</dbReference>